<proteinExistence type="predicted"/>
<dbReference type="Gramene" id="PVH38904">
    <property type="protein sequence ID" value="PVH38904"/>
    <property type="gene ID" value="PAHAL_5G387200"/>
</dbReference>
<name>A0A2T8IMJ8_9POAL</name>
<protein>
    <submittedName>
        <fullName evidence="2">Uncharacterized protein</fullName>
    </submittedName>
</protein>
<feature type="region of interest" description="Disordered" evidence="1">
    <location>
        <begin position="44"/>
        <end position="66"/>
    </location>
</feature>
<gene>
    <name evidence="2" type="ORF">PAHAL_5G387200</name>
</gene>
<organism evidence="2">
    <name type="scientific">Panicum hallii</name>
    <dbReference type="NCBI Taxonomy" id="206008"/>
    <lineage>
        <taxon>Eukaryota</taxon>
        <taxon>Viridiplantae</taxon>
        <taxon>Streptophyta</taxon>
        <taxon>Embryophyta</taxon>
        <taxon>Tracheophyta</taxon>
        <taxon>Spermatophyta</taxon>
        <taxon>Magnoliopsida</taxon>
        <taxon>Liliopsida</taxon>
        <taxon>Poales</taxon>
        <taxon>Poaceae</taxon>
        <taxon>PACMAD clade</taxon>
        <taxon>Panicoideae</taxon>
        <taxon>Panicodae</taxon>
        <taxon>Paniceae</taxon>
        <taxon>Panicinae</taxon>
        <taxon>Panicum</taxon>
        <taxon>Panicum sect. Panicum</taxon>
    </lineage>
</organism>
<evidence type="ECO:0000313" key="2">
    <source>
        <dbReference type="EMBL" id="PVH38904.1"/>
    </source>
</evidence>
<sequence length="66" mass="7706">MAAEDDEQEPNRTVLRTDWITSALLIKQTRNELNRRKRDLHSIASHIKAKKEKRRREGRAGGWGLP</sequence>
<dbReference type="Proteomes" id="UP000243499">
    <property type="component" value="Chromosome 5"/>
</dbReference>
<feature type="compositionally biased region" description="Basic residues" evidence="1">
    <location>
        <begin position="47"/>
        <end position="57"/>
    </location>
</feature>
<dbReference type="AlphaFoldDB" id="A0A2T8IMJ8"/>
<evidence type="ECO:0000256" key="1">
    <source>
        <dbReference type="SAM" id="MobiDB-lite"/>
    </source>
</evidence>
<dbReference type="EMBL" id="CM008050">
    <property type="protein sequence ID" value="PVH38904.1"/>
    <property type="molecule type" value="Genomic_DNA"/>
</dbReference>
<accession>A0A2T8IMJ8</accession>
<reference evidence="2" key="1">
    <citation type="submission" date="2018-04" db="EMBL/GenBank/DDBJ databases">
        <title>WGS assembly of Panicum hallii.</title>
        <authorList>
            <person name="Lovell J."/>
            <person name="Jenkins J."/>
            <person name="Lowry D."/>
            <person name="Mamidi S."/>
            <person name="Sreedasyam A."/>
            <person name="Weng X."/>
            <person name="Barry K."/>
            <person name="Bonette J."/>
            <person name="Campitelli B."/>
            <person name="Daum C."/>
            <person name="Gordon S."/>
            <person name="Gould B."/>
            <person name="Lipzen A."/>
            <person name="Macqueen A."/>
            <person name="Palacio-Mejia J."/>
            <person name="Plott C."/>
            <person name="Shakirov E."/>
            <person name="Shu S."/>
            <person name="Yoshinaga Y."/>
            <person name="Zane M."/>
            <person name="Rokhsar D."/>
            <person name="Grimwood J."/>
            <person name="Schmutz J."/>
            <person name="Juenger T."/>
        </authorList>
    </citation>
    <scope>NUCLEOTIDE SEQUENCE [LARGE SCALE GENOMIC DNA]</scope>
    <source>
        <strain evidence="2">FIL2</strain>
    </source>
</reference>